<feature type="transmembrane region" description="Helical" evidence="1">
    <location>
        <begin position="122"/>
        <end position="145"/>
    </location>
</feature>
<keyword evidence="1" id="KW-0472">Membrane</keyword>
<feature type="transmembrane region" description="Helical" evidence="1">
    <location>
        <begin position="157"/>
        <end position="179"/>
    </location>
</feature>
<dbReference type="KEGG" id="msg:MSMEI_5388"/>
<dbReference type="AlphaFoldDB" id="I7GFF4"/>
<feature type="transmembrane region" description="Helical" evidence="1">
    <location>
        <begin position="78"/>
        <end position="97"/>
    </location>
</feature>
<dbReference type="EMBL" id="CP001663">
    <property type="protein sequence ID" value="AFP41829.1"/>
    <property type="molecule type" value="Genomic_DNA"/>
</dbReference>
<name>I7GFF4_MYCS2</name>
<reference evidence="2 3" key="2">
    <citation type="journal article" date="2009" name="Genome Res.">
        <title>Ortho-proteogenomics: multiple proteomes investigation through orthology and a new MS-based protocol.</title>
        <authorList>
            <person name="Gallien S."/>
            <person name="Perrodou E."/>
            <person name="Carapito C."/>
            <person name="Deshayes C."/>
            <person name="Reyrat J.M."/>
            <person name="Van Dorsselaer A."/>
            <person name="Poch O."/>
            <person name="Schaeffer C."/>
            <person name="Lecompte O."/>
        </authorList>
    </citation>
    <scope>NUCLEOTIDE SEQUENCE [LARGE SCALE GENOMIC DNA]</scope>
    <source>
        <strain evidence="3">ATCC 700084 / mc(2)155</strain>
    </source>
</reference>
<keyword evidence="1" id="KW-1133">Transmembrane helix</keyword>
<proteinExistence type="predicted"/>
<evidence type="ECO:0000256" key="1">
    <source>
        <dbReference type="SAM" id="Phobius"/>
    </source>
</evidence>
<gene>
    <name evidence="2" type="ordered locus">MSMEI_5388</name>
</gene>
<feature type="transmembrane region" description="Helical" evidence="1">
    <location>
        <begin position="49"/>
        <end position="72"/>
    </location>
</feature>
<dbReference type="PATRIC" id="fig|246196.56.peg.5513"/>
<reference evidence="2 3" key="1">
    <citation type="journal article" date="2007" name="Genome Biol.">
        <title>Interrupted coding sequences in Mycobacterium smegmatis: authentic mutations or sequencing errors?</title>
        <authorList>
            <person name="Deshayes C."/>
            <person name="Perrodou E."/>
            <person name="Gallien S."/>
            <person name="Euphrasie D."/>
            <person name="Schaeffer C."/>
            <person name="Van-Dorsselaer A."/>
            <person name="Poch O."/>
            <person name="Lecompte O."/>
            <person name="Reyrat J.M."/>
        </authorList>
    </citation>
    <scope>NUCLEOTIDE SEQUENCE [LARGE SCALE GENOMIC DNA]</scope>
    <source>
        <strain evidence="3">ATCC 700084 / mc(2)155</strain>
    </source>
</reference>
<dbReference type="Proteomes" id="UP000006158">
    <property type="component" value="Chromosome"/>
</dbReference>
<evidence type="ECO:0000313" key="3">
    <source>
        <dbReference type="Proteomes" id="UP000006158"/>
    </source>
</evidence>
<organism evidence="2 3">
    <name type="scientific">Mycolicibacterium smegmatis (strain ATCC 700084 / mc(2)155)</name>
    <name type="common">Mycobacterium smegmatis</name>
    <dbReference type="NCBI Taxonomy" id="246196"/>
    <lineage>
        <taxon>Bacteria</taxon>
        <taxon>Bacillati</taxon>
        <taxon>Actinomycetota</taxon>
        <taxon>Actinomycetes</taxon>
        <taxon>Mycobacteriales</taxon>
        <taxon>Mycobacteriaceae</taxon>
        <taxon>Mycolicibacterium</taxon>
    </lineage>
</organism>
<keyword evidence="1" id="KW-0812">Transmembrane</keyword>
<accession>I7GFF4</accession>
<sequence>MLMTRSTRTTPKPTLIDRYQDHRTRRFLKHQSTYANSLPGWRTQGRRRLLVGVLAASLALMVITSVLCATGFRQAALMWLPAVAVFFPVWMMLQIVLGRQSDAPSATLDEYEITQRNSARSIGLTVIQSLMLVPIFFLIIVSTQLTGADAKTIRDLAYAGALMALAALMIGSCLPAMILGWTRRSDAEADAEA</sequence>
<evidence type="ECO:0000313" key="2">
    <source>
        <dbReference type="EMBL" id="AFP41829.1"/>
    </source>
</evidence>
<protein>
    <submittedName>
        <fullName evidence="2">Uncharacterized protein</fullName>
    </submittedName>
</protein>